<dbReference type="InterPro" id="IPR036388">
    <property type="entry name" value="WH-like_DNA-bd_sf"/>
</dbReference>
<dbReference type="Gene3D" id="1.10.10.10">
    <property type="entry name" value="Winged helix-like DNA-binding domain superfamily/Winged helix DNA-binding domain"/>
    <property type="match status" value="1"/>
</dbReference>
<evidence type="ECO:0000313" key="3">
    <source>
        <dbReference type="Proteomes" id="UP000013961"/>
    </source>
</evidence>
<gene>
    <name evidence="2" type="ORF">MASS_3407</name>
</gene>
<name>A0AB33AEF1_9MYCO</name>
<evidence type="ECO:0000259" key="1">
    <source>
        <dbReference type="Pfam" id="PF12728"/>
    </source>
</evidence>
<evidence type="ECO:0000313" key="2">
    <source>
        <dbReference type="EMBL" id="AGM30009.1"/>
    </source>
</evidence>
<reference evidence="2 3" key="1">
    <citation type="journal article" date="2013" name="Genome Announc.">
        <title>Complete Genome Sequence of Mycobacterium massiliense Clinical Strain Asan 50594, Belonging to the Type II Genotype.</title>
        <authorList>
            <person name="Kim B.J."/>
            <person name="Kim B.R."/>
            <person name="Hong S.H."/>
            <person name="Seok S.H."/>
            <person name="Kook Y.H."/>
            <person name="Kim B.J."/>
        </authorList>
    </citation>
    <scope>NUCLEOTIDE SEQUENCE [LARGE SCALE GENOMIC DNA]</scope>
    <source>
        <strain evidence="2 3">50594</strain>
    </source>
</reference>
<dbReference type="InterPro" id="IPR041657">
    <property type="entry name" value="HTH_17"/>
</dbReference>
<accession>A0AB33AEF1</accession>
<dbReference type="Pfam" id="PF12728">
    <property type="entry name" value="HTH_17"/>
    <property type="match status" value="1"/>
</dbReference>
<sequence>MTANLQELAAQAGMTADSSPVEMARIATTIADTGLTPLSAHETLRALLRIQRETHTPVLVPSKVAATILDIHPQTLRDWSRRGLYDLPAPTRVGSRLRWDATELRAWAERRKRRPTAS</sequence>
<dbReference type="Proteomes" id="UP000013961">
    <property type="component" value="Chromosome"/>
</dbReference>
<dbReference type="EMBL" id="CP004374">
    <property type="protein sequence ID" value="AGM30009.1"/>
    <property type="molecule type" value="Genomic_DNA"/>
</dbReference>
<dbReference type="KEGG" id="mabb:MASS_3407"/>
<dbReference type="InterPro" id="IPR009061">
    <property type="entry name" value="DNA-bd_dom_put_sf"/>
</dbReference>
<proteinExistence type="predicted"/>
<feature type="domain" description="Helix-turn-helix" evidence="1">
    <location>
        <begin position="65"/>
        <end position="111"/>
    </location>
</feature>
<organism evidence="2 3">
    <name type="scientific">Mycobacteroides abscessus subsp. bolletii 50594</name>
    <dbReference type="NCBI Taxonomy" id="1303024"/>
    <lineage>
        <taxon>Bacteria</taxon>
        <taxon>Bacillati</taxon>
        <taxon>Actinomycetota</taxon>
        <taxon>Actinomycetes</taxon>
        <taxon>Mycobacteriales</taxon>
        <taxon>Mycobacteriaceae</taxon>
        <taxon>Mycobacteroides</taxon>
        <taxon>Mycobacteroides abscessus</taxon>
    </lineage>
</organism>
<dbReference type="RefSeq" id="WP_016343066.1">
    <property type="nucleotide sequence ID" value="NC_021282.1"/>
</dbReference>
<dbReference type="AlphaFoldDB" id="A0AB33AEF1"/>
<dbReference type="SUPFAM" id="SSF46955">
    <property type="entry name" value="Putative DNA-binding domain"/>
    <property type="match status" value="1"/>
</dbReference>
<protein>
    <submittedName>
        <fullName evidence="2">Helix-turn-helix domain protein</fullName>
    </submittedName>
</protein>